<dbReference type="KEGG" id="kal:KALB_8580"/>
<dbReference type="HOGENOM" id="CLU_2117791_0_0_11"/>
<protein>
    <submittedName>
        <fullName evidence="2">Uncharacterized protein</fullName>
    </submittedName>
</protein>
<evidence type="ECO:0000313" key="2">
    <source>
        <dbReference type="EMBL" id="AHI01937.1"/>
    </source>
</evidence>
<dbReference type="eggNOG" id="ENOG5031X5I">
    <property type="taxonomic scope" value="Bacteria"/>
</dbReference>
<dbReference type="STRING" id="1449976.KALB_8580"/>
<keyword evidence="1" id="KW-0175">Coiled coil</keyword>
<reference evidence="2 3" key="1">
    <citation type="journal article" date="2014" name="BMC Genomics">
        <title>Complete genome sequence of producer of the glycopeptide antibiotic Aculeximycin Kutzneria albida DSM 43870T, a representative of minor genus of Pseudonocardiaceae.</title>
        <authorList>
            <person name="Rebets Y."/>
            <person name="Tokovenko B."/>
            <person name="Lushchyk I."/>
            <person name="Ruckert C."/>
            <person name="Zaburannyi N."/>
            <person name="Bechthold A."/>
            <person name="Kalinowski J."/>
            <person name="Luzhetskyy A."/>
        </authorList>
    </citation>
    <scope>NUCLEOTIDE SEQUENCE [LARGE SCALE GENOMIC DNA]</scope>
    <source>
        <strain evidence="2">DSM 43870</strain>
    </source>
</reference>
<dbReference type="EMBL" id="CP007155">
    <property type="protein sequence ID" value="AHI01937.1"/>
    <property type="molecule type" value="Genomic_DNA"/>
</dbReference>
<keyword evidence="3" id="KW-1185">Reference proteome</keyword>
<accession>W5WN04</accession>
<evidence type="ECO:0000256" key="1">
    <source>
        <dbReference type="SAM" id="Coils"/>
    </source>
</evidence>
<proteinExistence type="predicted"/>
<feature type="coiled-coil region" evidence="1">
    <location>
        <begin position="79"/>
        <end position="106"/>
    </location>
</feature>
<dbReference type="AlphaFoldDB" id="W5WN04"/>
<evidence type="ECO:0000313" key="3">
    <source>
        <dbReference type="Proteomes" id="UP000019225"/>
    </source>
</evidence>
<name>W5WN04_9PSEU</name>
<gene>
    <name evidence="2" type="ORF">KALB_8580</name>
</gene>
<dbReference type="Proteomes" id="UP000019225">
    <property type="component" value="Chromosome"/>
</dbReference>
<organism evidence="2 3">
    <name type="scientific">Kutzneria albida DSM 43870</name>
    <dbReference type="NCBI Taxonomy" id="1449976"/>
    <lineage>
        <taxon>Bacteria</taxon>
        <taxon>Bacillati</taxon>
        <taxon>Actinomycetota</taxon>
        <taxon>Actinomycetes</taxon>
        <taxon>Pseudonocardiales</taxon>
        <taxon>Pseudonocardiaceae</taxon>
        <taxon>Kutzneria</taxon>
    </lineage>
</organism>
<sequence length="114" mass="11446">MGAGVGFEGAADVTATKFNFDAIESCRTAMNGQAGQFGGLSDGFQAGGSTSADVFGKLDASAGIAGAVDGLNGTVHGELNAAEELLRKVERALDSIETNIHQTEEANAKGLTPA</sequence>
<dbReference type="OrthoDB" id="3699970at2"/>